<sequence>MNTTNGTFFYPSGGEERYFDRLNEIIQKHPHDIRHYLDLFTVYASRRSFIRQLAHYELFKLTIDLPGHYLDFGVYFGKSYFSWHKFLEVLTPTATHKKVFGFDTFAGFPELAAEDGAEDEAVQKKAGGLNSASFLDEFRLLLDLHNQDSVIPANRGAIIVGDVTQTLPDWLNVNPEARFCLINIDVDIYDPTTAILEHCWERLVPGGVLVLDEYGTSKWPGETRAWDEFAKRSGISAQIKRFPWANAPGGYVVKS</sequence>
<reference evidence="1" key="2">
    <citation type="submission" date="2023-07" db="EMBL/GenBank/DDBJ databases">
        <authorList>
            <person name="Shen H."/>
        </authorList>
    </citation>
    <scope>NUCLEOTIDE SEQUENCE</scope>
    <source>
        <strain evidence="1">TNR-22</strain>
    </source>
</reference>
<keyword evidence="1" id="KW-0489">Methyltransferase</keyword>
<dbReference type="Proteomes" id="UP001174932">
    <property type="component" value="Unassembled WGS sequence"/>
</dbReference>
<dbReference type="RefSeq" id="WP_304376671.1">
    <property type="nucleotide sequence ID" value="NZ_JAUOZU010000008.1"/>
</dbReference>
<dbReference type="EMBL" id="JAUOZU010000008">
    <property type="protein sequence ID" value="MDO6964738.1"/>
    <property type="molecule type" value="Genomic_DNA"/>
</dbReference>
<name>A0ABT8YM02_9HYPH</name>
<dbReference type="Pfam" id="PF05711">
    <property type="entry name" value="TylF"/>
    <property type="match status" value="1"/>
</dbReference>
<dbReference type="PANTHER" id="PTHR40036:SF1">
    <property type="entry name" value="MACROCIN O-METHYLTRANSFERASE"/>
    <property type="match status" value="1"/>
</dbReference>
<evidence type="ECO:0000313" key="2">
    <source>
        <dbReference type="Proteomes" id="UP001174932"/>
    </source>
</evidence>
<dbReference type="PANTHER" id="PTHR40036">
    <property type="entry name" value="MACROCIN O-METHYLTRANSFERASE"/>
    <property type="match status" value="1"/>
</dbReference>
<dbReference type="GO" id="GO:0032259">
    <property type="term" value="P:methylation"/>
    <property type="evidence" value="ECO:0007669"/>
    <property type="project" value="UniProtKB-KW"/>
</dbReference>
<keyword evidence="2" id="KW-1185">Reference proteome</keyword>
<organism evidence="1 2">
    <name type="scientific">Rhizobium alvei</name>
    <dbReference type="NCBI Taxonomy" id="1132659"/>
    <lineage>
        <taxon>Bacteria</taxon>
        <taxon>Pseudomonadati</taxon>
        <taxon>Pseudomonadota</taxon>
        <taxon>Alphaproteobacteria</taxon>
        <taxon>Hyphomicrobiales</taxon>
        <taxon>Rhizobiaceae</taxon>
        <taxon>Rhizobium/Agrobacterium group</taxon>
        <taxon>Rhizobium</taxon>
    </lineage>
</organism>
<dbReference type="SUPFAM" id="SSF53335">
    <property type="entry name" value="S-adenosyl-L-methionine-dependent methyltransferases"/>
    <property type="match status" value="1"/>
</dbReference>
<reference evidence="1" key="1">
    <citation type="journal article" date="2015" name="Int. J. Syst. Evol. Microbiol.">
        <title>Rhizobium alvei sp. nov., isolated from a freshwater river.</title>
        <authorList>
            <person name="Sheu S.Y."/>
            <person name="Huang H.W."/>
            <person name="Young C.C."/>
            <person name="Chen W.M."/>
        </authorList>
    </citation>
    <scope>NUCLEOTIDE SEQUENCE</scope>
    <source>
        <strain evidence="1">TNR-22</strain>
    </source>
</reference>
<evidence type="ECO:0000313" key="1">
    <source>
        <dbReference type="EMBL" id="MDO6964738.1"/>
    </source>
</evidence>
<dbReference type="InterPro" id="IPR008884">
    <property type="entry name" value="TylF_MeTrfase"/>
</dbReference>
<dbReference type="Gene3D" id="3.40.50.150">
    <property type="entry name" value="Vaccinia Virus protein VP39"/>
    <property type="match status" value="1"/>
</dbReference>
<dbReference type="GO" id="GO:0008168">
    <property type="term" value="F:methyltransferase activity"/>
    <property type="evidence" value="ECO:0007669"/>
    <property type="project" value="UniProtKB-KW"/>
</dbReference>
<accession>A0ABT8YM02</accession>
<keyword evidence="1" id="KW-0808">Transferase</keyword>
<dbReference type="InterPro" id="IPR029063">
    <property type="entry name" value="SAM-dependent_MTases_sf"/>
</dbReference>
<gene>
    <name evidence="1" type="ORF">Q4481_12290</name>
</gene>
<proteinExistence type="predicted"/>
<dbReference type="EC" id="2.1.1.-" evidence="1"/>
<comment type="caution">
    <text evidence="1">The sequence shown here is derived from an EMBL/GenBank/DDBJ whole genome shotgun (WGS) entry which is preliminary data.</text>
</comment>
<protein>
    <submittedName>
        <fullName evidence="1">TylF/MycF/NovP-related O-methyltransferase</fullName>
        <ecNumber evidence="1">2.1.1.-</ecNumber>
    </submittedName>
</protein>